<feature type="compositionally biased region" description="Polar residues" evidence="1">
    <location>
        <begin position="448"/>
        <end position="468"/>
    </location>
</feature>
<proteinExistence type="predicted"/>
<dbReference type="EMBL" id="AMZO01000003">
    <property type="protein sequence ID" value="ELR67271.1"/>
    <property type="molecule type" value="Genomic_DNA"/>
</dbReference>
<evidence type="ECO:0000313" key="3">
    <source>
        <dbReference type="EMBL" id="ELR67271.1"/>
    </source>
</evidence>
<dbReference type="InterPro" id="IPR010657">
    <property type="entry name" value="ImpA_N"/>
</dbReference>
<evidence type="ECO:0000313" key="4">
    <source>
        <dbReference type="Proteomes" id="UP000011134"/>
    </source>
</evidence>
<dbReference type="PATRIC" id="fig|1056511.3.peg.842"/>
<sequence length="468" mass="51318">MLFSQQYISELLTPINEASACGVYLKADRGAFRPLRNEFNVAQTSLRKLSQNPSSEEIEQLQEENLQNWNVLSESLMNNFRHVTRDIELIAWFIASQVVLDNSLDSTANSLNWLADLIEQNWDELNPVLPTAKLKSDSESGQQAEQAEAKVKAFFQLAGESEESTLLYAPLLLLSLIGDVSFFDYQSAERKGEVSQLKQQVSSMVAHERSAIQNKLENSARCLEQIERLGNVVRLKAQAAGVQAANFTFLKTLFTKFDNALQQLSGMKVTPKTESPVAEQKTEATTVESVQPAPTAEVATVNTMANAVVNMVPAEQGTPLTLSAGNLSQIAQANNMNRDLAFHLLREVSDFFRQSEPHSPVSFLLEKAIRWGYMSLPELLQEMMAEQDGDNLSNIFNAAGLNHLDQVLLPDVGIPAADIRNSSAPAEAQPAPVEASVEAQVSESSSADTPSKQQSDNSTSSGLTALSW</sequence>
<dbReference type="InterPro" id="IPR017740">
    <property type="entry name" value="TssA-like"/>
</dbReference>
<protein>
    <recommendedName>
        <fullName evidence="2">ImpA N-terminal domain-containing protein</fullName>
    </recommendedName>
</protein>
<dbReference type="PANTHER" id="PTHR37951">
    <property type="entry name" value="CYTOPLASMIC PROTEIN-RELATED"/>
    <property type="match status" value="1"/>
</dbReference>
<feature type="domain" description="ImpA N-terminal" evidence="2">
    <location>
        <begin position="12"/>
        <end position="131"/>
    </location>
</feature>
<feature type="region of interest" description="Disordered" evidence="1">
    <location>
        <begin position="423"/>
        <end position="468"/>
    </location>
</feature>
<dbReference type="OrthoDB" id="9771118at2"/>
<reference evidence="3 4" key="1">
    <citation type="submission" date="2012-12" db="EMBL/GenBank/DDBJ databases">
        <title>Genome Assembly of Photobacterium sp. AK15.</title>
        <authorList>
            <person name="Khatri I."/>
            <person name="Vaidya B."/>
            <person name="Srinivas T.N.R."/>
            <person name="Subramanian S."/>
            <person name="Pinnaka A."/>
        </authorList>
    </citation>
    <scope>NUCLEOTIDE SEQUENCE [LARGE SCALE GENOMIC DNA]</scope>
    <source>
        <strain evidence="3 4">AK15</strain>
    </source>
</reference>
<name>L8JEK1_9GAMM</name>
<dbReference type="AlphaFoldDB" id="L8JEK1"/>
<accession>L8JEK1</accession>
<gene>
    <name evidence="3" type="ORF">C942_02780</name>
</gene>
<dbReference type="PANTHER" id="PTHR37951:SF1">
    <property type="entry name" value="TYPE VI SECRETION SYSTEM COMPONENT TSSA1"/>
    <property type="match status" value="1"/>
</dbReference>
<evidence type="ECO:0000256" key="1">
    <source>
        <dbReference type="SAM" id="MobiDB-lite"/>
    </source>
</evidence>
<dbReference type="Proteomes" id="UP000011134">
    <property type="component" value="Unassembled WGS sequence"/>
</dbReference>
<keyword evidence="4" id="KW-1185">Reference proteome</keyword>
<evidence type="ECO:0000259" key="2">
    <source>
        <dbReference type="Pfam" id="PF06812"/>
    </source>
</evidence>
<feature type="compositionally biased region" description="Low complexity" evidence="1">
    <location>
        <begin position="423"/>
        <end position="447"/>
    </location>
</feature>
<dbReference type="RefSeq" id="WP_007462755.1">
    <property type="nucleotide sequence ID" value="NZ_AMZO01000003.1"/>
</dbReference>
<comment type="caution">
    <text evidence="3">The sequence shown here is derived from an EMBL/GenBank/DDBJ whole genome shotgun (WGS) entry which is preliminary data.</text>
</comment>
<organism evidence="3 4">
    <name type="scientific">Photobacterium marinum</name>
    <dbReference type="NCBI Taxonomy" id="1056511"/>
    <lineage>
        <taxon>Bacteria</taxon>
        <taxon>Pseudomonadati</taxon>
        <taxon>Pseudomonadota</taxon>
        <taxon>Gammaproteobacteria</taxon>
        <taxon>Vibrionales</taxon>
        <taxon>Vibrionaceae</taxon>
        <taxon>Photobacterium</taxon>
    </lineage>
</organism>
<dbReference type="Pfam" id="PF06812">
    <property type="entry name" value="ImpA_N"/>
    <property type="match status" value="1"/>
</dbReference>